<dbReference type="InterPro" id="IPR036397">
    <property type="entry name" value="RNaseH_sf"/>
</dbReference>
<name>A0A0K2VBJ2_LEPSM</name>
<dbReference type="GO" id="GO:0003676">
    <property type="term" value="F:nucleic acid binding"/>
    <property type="evidence" value="ECO:0007669"/>
    <property type="project" value="InterPro"/>
</dbReference>
<reference evidence="1" key="1">
    <citation type="submission" date="2014-05" db="EMBL/GenBank/DDBJ databases">
        <authorList>
            <person name="Chronopoulou M."/>
        </authorList>
    </citation>
    <scope>NUCLEOTIDE SEQUENCE</scope>
    <source>
        <tissue evidence="1">Whole organism</tissue>
    </source>
</reference>
<evidence type="ECO:0000313" key="1">
    <source>
        <dbReference type="EMBL" id="CDW47844.1"/>
    </source>
</evidence>
<dbReference type="AlphaFoldDB" id="A0A0K2VBJ2"/>
<dbReference type="EMBL" id="HACA01030483">
    <property type="protein sequence ID" value="CDW47844.1"/>
    <property type="molecule type" value="Transcribed_RNA"/>
</dbReference>
<organism evidence="1">
    <name type="scientific">Lepeophtheirus salmonis</name>
    <name type="common">Salmon louse</name>
    <name type="synonym">Caligus salmonis</name>
    <dbReference type="NCBI Taxonomy" id="72036"/>
    <lineage>
        <taxon>Eukaryota</taxon>
        <taxon>Metazoa</taxon>
        <taxon>Ecdysozoa</taxon>
        <taxon>Arthropoda</taxon>
        <taxon>Crustacea</taxon>
        <taxon>Multicrustacea</taxon>
        <taxon>Hexanauplia</taxon>
        <taxon>Copepoda</taxon>
        <taxon>Siphonostomatoida</taxon>
        <taxon>Caligidae</taxon>
        <taxon>Lepeophtheirus</taxon>
    </lineage>
</organism>
<protein>
    <submittedName>
        <fullName evidence="1">Uncharacterized protein</fullName>
    </submittedName>
</protein>
<accession>A0A0K2VBJ2</accession>
<dbReference type="Gene3D" id="3.30.420.10">
    <property type="entry name" value="Ribonuclease H-like superfamily/Ribonuclease H"/>
    <property type="match status" value="1"/>
</dbReference>
<proteinExistence type="predicted"/>
<feature type="non-terminal residue" evidence="1">
    <location>
        <position position="90"/>
    </location>
</feature>
<sequence>MTQDWLAAKMPFWNKNIWPPQSPDLSPLDYSVWVQIEKNACATHPPSLDTLKASVNEQWAAMRDHYIINACKAFRGRLEGVIAADGGYIQ</sequence>